<dbReference type="EMBL" id="KF900711">
    <property type="protein sequence ID" value="AIF04567.1"/>
    <property type="molecule type" value="Genomic_DNA"/>
</dbReference>
<organism evidence="1">
    <name type="scientific">uncultured marine thaumarchaeote KM3_175_B11</name>
    <dbReference type="NCBI Taxonomy" id="1456053"/>
    <lineage>
        <taxon>Archaea</taxon>
        <taxon>Nitrososphaerota</taxon>
        <taxon>environmental samples</taxon>
    </lineage>
</organism>
<reference evidence="1" key="1">
    <citation type="journal article" date="2014" name="Genome Biol. Evol.">
        <title>Pangenome evidence for extensive interdomain horizontal transfer affecting lineage core and shell genes in uncultured planktonic thaumarchaeota and euryarchaeota.</title>
        <authorList>
            <person name="Deschamps P."/>
            <person name="Zivanovic Y."/>
            <person name="Moreira D."/>
            <person name="Rodriguez-Valera F."/>
            <person name="Lopez-Garcia P."/>
        </authorList>
    </citation>
    <scope>NUCLEOTIDE SEQUENCE</scope>
</reference>
<accession>A0A075GQW8</accession>
<dbReference type="AlphaFoldDB" id="A0A075GQW8"/>
<sequence length="184" mass="21545">MEEKPQTVSLAYYGISPWEIEVIYSLFNGKFSILQEETEQNKENFVSALTIDIPLPFSEEFFKWFEFRAWERVKSIIKEMKRRRGKGNAIVVEILFTGKPNVRFVTDLNENHDFNSAIEKIDFVVELLPYHLNDNNIPSDPSEVLYKYDIESGKWKFNQVWTGSDGSAGRKKFIFTKKGWNVVT</sequence>
<name>A0A075GQW8_9ARCH</name>
<evidence type="ECO:0000313" key="1">
    <source>
        <dbReference type="EMBL" id="AIF04567.1"/>
    </source>
</evidence>
<protein>
    <submittedName>
        <fullName evidence="1">Uncharacterized protein</fullName>
    </submittedName>
</protein>
<proteinExistence type="predicted"/>